<reference evidence="2" key="1">
    <citation type="submission" date="2010-08" db="EMBL/GenBank/DDBJ databases">
        <authorList>
            <consortium name="Caenorhabditis japonica Sequencing Consortium"/>
            <person name="Wilson R.K."/>
        </authorList>
    </citation>
    <scope>NUCLEOTIDE SEQUENCE [LARGE SCALE GENOMIC DNA]</scope>
    <source>
        <strain evidence="2">DF5081</strain>
    </source>
</reference>
<reference evidence="1" key="2">
    <citation type="submission" date="2022-06" db="UniProtKB">
        <authorList>
            <consortium name="EnsemblMetazoa"/>
        </authorList>
    </citation>
    <scope>IDENTIFICATION</scope>
    <source>
        <strain evidence="1">DF5081</strain>
    </source>
</reference>
<dbReference type="Proteomes" id="UP000005237">
    <property type="component" value="Unassembled WGS sequence"/>
</dbReference>
<dbReference type="EnsemblMetazoa" id="CJA07847.1">
    <property type="protein sequence ID" value="CJA07847.1"/>
    <property type="gene ID" value="WBGene00127051"/>
</dbReference>
<evidence type="ECO:0000313" key="1">
    <source>
        <dbReference type="EnsemblMetazoa" id="CJA07847.1"/>
    </source>
</evidence>
<sequence>MNHLASTPLPGFAAQCASETQMITRTAFLFRSNVCVNDCIAVATLVLTYLIPSSIFRLLVFSFRLLSPVFYLSLSAFRFTVSGFRLPTSVSRLPSSVFRFPPIIF</sequence>
<keyword evidence="2" id="KW-1185">Reference proteome</keyword>
<protein>
    <submittedName>
        <fullName evidence="1">Uncharacterized protein</fullName>
    </submittedName>
</protein>
<organism evidence="1 2">
    <name type="scientific">Caenorhabditis japonica</name>
    <dbReference type="NCBI Taxonomy" id="281687"/>
    <lineage>
        <taxon>Eukaryota</taxon>
        <taxon>Metazoa</taxon>
        <taxon>Ecdysozoa</taxon>
        <taxon>Nematoda</taxon>
        <taxon>Chromadorea</taxon>
        <taxon>Rhabditida</taxon>
        <taxon>Rhabditina</taxon>
        <taxon>Rhabditomorpha</taxon>
        <taxon>Rhabditoidea</taxon>
        <taxon>Rhabditidae</taxon>
        <taxon>Peloderinae</taxon>
        <taxon>Caenorhabditis</taxon>
    </lineage>
</organism>
<name>A0A8R1DPB0_CAEJA</name>
<evidence type="ECO:0000313" key="2">
    <source>
        <dbReference type="Proteomes" id="UP000005237"/>
    </source>
</evidence>
<accession>A0A8R1DPB0</accession>
<dbReference type="AlphaFoldDB" id="A0A8R1DPB0"/>
<proteinExistence type="predicted"/>